<dbReference type="AlphaFoldDB" id="A0A6G7YJ42"/>
<feature type="region of interest" description="Disordered" evidence="1">
    <location>
        <begin position="61"/>
        <end position="86"/>
    </location>
</feature>
<gene>
    <name evidence="3" type="ORF">G7071_16295</name>
</gene>
<evidence type="ECO:0000256" key="2">
    <source>
        <dbReference type="SAM" id="Phobius"/>
    </source>
</evidence>
<evidence type="ECO:0000313" key="4">
    <source>
        <dbReference type="Proteomes" id="UP000502035"/>
    </source>
</evidence>
<reference evidence="3 4" key="1">
    <citation type="submission" date="2020-03" db="EMBL/GenBank/DDBJ databases">
        <title>Nocardioides sp. nov., isolated from fish.</title>
        <authorList>
            <person name="Hyun D.-W."/>
            <person name="Bae J.-W."/>
        </authorList>
    </citation>
    <scope>NUCLEOTIDE SEQUENCE [LARGE SCALE GENOMIC DNA]</scope>
    <source>
        <strain evidence="3 4">HDW12A</strain>
    </source>
</reference>
<keyword evidence="2" id="KW-0812">Transmembrane</keyword>
<accession>A0A6G7YJ42</accession>
<keyword evidence="4" id="KW-1185">Reference proteome</keyword>
<sequence length="86" mass="9214">MMMTSRITLSSGVGLVLPGMALTWLGSELDGFLKGFCQGAGIMMMLLGVWLLAARLRRPSTDDPNAMWLPSRDAAGRDDGADLDRG</sequence>
<dbReference type="EMBL" id="CP049866">
    <property type="protein sequence ID" value="QIK76752.1"/>
    <property type="molecule type" value="Genomic_DNA"/>
</dbReference>
<proteinExistence type="predicted"/>
<evidence type="ECO:0000313" key="3">
    <source>
        <dbReference type="EMBL" id="QIK76752.1"/>
    </source>
</evidence>
<name>A0A6G7YJ42_9ACTN</name>
<feature type="compositionally biased region" description="Basic and acidic residues" evidence="1">
    <location>
        <begin position="74"/>
        <end position="86"/>
    </location>
</feature>
<dbReference type="RefSeq" id="WP_166320436.1">
    <property type="nucleotide sequence ID" value="NZ_CP049866.1"/>
</dbReference>
<dbReference type="KEGG" id="npi:G7071_16295"/>
<organism evidence="3 4">
    <name type="scientific">Nocardioides piscis</name>
    <dbReference type="NCBI Taxonomy" id="2714938"/>
    <lineage>
        <taxon>Bacteria</taxon>
        <taxon>Bacillati</taxon>
        <taxon>Actinomycetota</taxon>
        <taxon>Actinomycetes</taxon>
        <taxon>Propionibacteriales</taxon>
        <taxon>Nocardioidaceae</taxon>
        <taxon>Nocardioides</taxon>
    </lineage>
</organism>
<feature type="transmembrane region" description="Helical" evidence="2">
    <location>
        <begin position="31"/>
        <end position="53"/>
    </location>
</feature>
<protein>
    <submittedName>
        <fullName evidence="3">Uncharacterized protein</fullName>
    </submittedName>
</protein>
<keyword evidence="2" id="KW-1133">Transmembrane helix</keyword>
<keyword evidence="2" id="KW-0472">Membrane</keyword>
<dbReference type="Proteomes" id="UP000502035">
    <property type="component" value="Chromosome"/>
</dbReference>
<evidence type="ECO:0000256" key="1">
    <source>
        <dbReference type="SAM" id="MobiDB-lite"/>
    </source>
</evidence>